<dbReference type="CDD" id="cd02042">
    <property type="entry name" value="ParAB_family"/>
    <property type="match status" value="1"/>
</dbReference>
<dbReference type="InterPro" id="IPR050678">
    <property type="entry name" value="DNA_Partitioning_ATPase"/>
</dbReference>
<organism evidence="2 3">
    <name type="scientific">Candidatus Photodesmus blepharonis</name>
    <dbReference type="NCBI Taxonomy" id="1179155"/>
    <lineage>
        <taxon>Bacteria</taxon>
        <taxon>Pseudomonadati</taxon>
        <taxon>Pseudomonadota</taxon>
        <taxon>Gammaproteobacteria</taxon>
        <taxon>Vibrionales</taxon>
        <taxon>Vibrionaceae</taxon>
        <taxon>Candidatus Photodesmus</taxon>
    </lineage>
</organism>
<gene>
    <name evidence="2" type="primary">parA</name>
    <name evidence="2" type="ORF">CF67_15003</name>
</gene>
<comment type="caution">
    <text evidence="2">The sequence shown here is derived from an EMBL/GenBank/DDBJ whole genome shotgun (WGS) entry which is preliminary data.</text>
</comment>
<feature type="domain" description="AAA" evidence="1">
    <location>
        <begin position="3"/>
        <end position="176"/>
    </location>
</feature>
<dbReference type="PANTHER" id="PTHR13696:SF99">
    <property type="entry name" value="COBYRINIC ACID AC-DIAMIDE SYNTHASE"/>
    <property type="match status" value="1"/>
</dbReference>
<dbReference type="InterPro" id="IPR025669">
    <property type="entry name" value="AAA_dom"/>
</dbReference>
<dbReference type="Pfam" id="PF13614">
    <property type="entry name" value="AAA_31"/>
    <property type="match status" value="1"/>
</dbReference>
<evidence type="ECO:0000313" key="2">
    <source>
        <dbReference type="EMBL" id="KEY91493.1"/>
    </source>
</evidence>
<evidence type="ECO:0000259" key="1">
    <source>
        <dbReference type="Pfam" id="PF13614"/>
    </source>
</evidence>
<accession>A0A084CNW4</accession>
<protein>
    <submittedName>
        <fullName evidence="2">Chromosomal partitioning protein</fullName>
    </submittedName>
</protein>
<reference evidence="2 3" key="1">
    <citation type="submission" date="2014-03" db="EMBL/GenBank/DDBJ databases">
        <title>Selection and divergence in the genomes of co-occurring obligate luminous symbionts with specific hosts.</title>
        <authorList>
            <person name="Hendry T.A."/>
            <person name="de Wet J.R."/>
            <person name="Dunlap P.V."/>
        </authorList>
    </citation>
    <scope>NUCLEOTIDE SEQUENCE [LARGE SCALE GENOMIC DNA]</scope>
    <source>
        <strain evidence="2 3">Ppalp.1</strain>
        <plasmid evidence="2">pPB001</plasmid>
    </source>
</reference>
<keyword evidence="2" id="KW-0614">Plasmid</keyword>
<dbReference type="PANTHER" id="PTHR13696">
    <property type="entry name" value="P-LOOP CONTAINING NUCLEOSIDE TRIPHOSPHATE HYDROLASE"/>
    <property type="match status" value="1"/>
</dbReference>
<evidence type="ECO:0000313" key="3">
    <source>
        <dbReference type="Proteomes" id="UP000053784"/>
    </source>
</evidence>
<dbReference type="AlphaFoldDB" id="A0A084CNW4"/>
<dbReference type="OrthoDB" id="5869364at2"/>
<dbReference type="Proteomes" id="UP000053784">
    <property type="component" value="Unassembled WGS sequence"/>
</dbReference>
<sequence>MTRIINIAQRKGGVTKTTIAVNLAYELSRKYSNILIIDLDSQSDSSKFFSAIDTEFYVGDVLLNRKFDIMKAVYPAKVKGSCQENLSIICGRSGDLMSKLEMDMMGLQRREQRLDLHLSAIKEKFDFIIIDTSPSSNILMMNAVSASNEFIFPTDFSEHSLDGIETILDHIQDVKFIDENEINFLVVPSKVNKSAKKSLRYGKNYCFERFPNNTAKTYIWEKLGAFRNAELRHLPVSVAQPASEAAMYYKRFSEEVINNEI</sequence>
<dbReference type="SUPFAM" id="SSF52540">
    <property type="entry name" value="P-loop containing nucleoside triphosphate hydrolases"/>
    <property type="match status" value="1"/>
</dbReference>
<dbReference type="InterPro" id="IPR027417">
    <property type="entry name" value="P-loop_NTPase"/>
</dbReference>
<dbReference type="RefSeq" id="WP_034413451.1">
    <property type="nucleotide sequence ID" value="NZ_JGVK01000007.1"/>
</dbReference>
<dbReference type="EMBL" id="JGVK01000007">
    <property type="protein sequence ID" value="KEY91493.1"/>
    <property type="molecule type" value="Genomic_DNA"/>
</dbReference>
<keyword evidence="3" id="KW-1185">Reference proteome</keyword>
<geneLocation type="plasmid" evidence="2">
    <name>pPB001</name>
</geneLocation>
<proteinExistence type="predicted"/>
<dbReference type="eggNOG" id="COG1192">
    <property type="taxonomic scope" value="Bacteria"/>
</dbReference>
<dbReference type="Gene3D" id="3.40.50.300">
    <property type="entry name" value="P-loop containing nucleotide triphosphate hydrolases"/>
    <property type="match status" value="1"/>
</dbReference>
<name>A0A084CNW4_9GAMM</name>